<dbReference type="Proteomes" id="UP000619295">
    <property type="component" value="Unassembled WGS sequence"/>
</dbReference>
<dbReference type="PANTHER" id="PTHR32309">
    <property type="entry name" value="TYROSINE-PROTEIN KINASE"/>
    <property type="match status" value="1"/>
</dbReference>
<dbReference type="PANTHER" id="PTHR32309:SF13">
    <property type="entry name" value="FERRIC ENTEROBACTIN TRANSPORT PROTEIN FEPE"/>
    <property type="match status" value="1"/>
</dbReference>
<dbReference type="AlphaFoldDB" id="A0A927HZ85"/>
<dbReference type="GO" id="GO:0005886">
    <property type="term" value="C:plasma membrane"/>
    <property type="evidence" value="ECO:0007669"/>
    <property type="project" value="TreeGrafter"/>
</dbReference>
<organism evidence="2 3">
    <name type="scientific">Bosea spartocytisi</name>
    <dbReference type="NCBI Taxonomy" id="2773451"/>
    <lineage>
        <taxon>Bacteria</taxon>
        <taxon>Pseudomonadati</taxon>
        <taxon>Pseudomonadota</taxon>
        <taxon>Alphaproteobacteria</taxon>
        <taxon>Hyphomicrobiales</taxon>
        <taxon>Boseaceae</taxon>
        <taxon>Bosea</taxon>
    </lineage>
</organism>
<dbReference type="InterPro" id="IPR050445">
    <property type="entry name" value="Bact_polysacc_biosynth/exp"/>
</dbReference>
<dbReference type="RefSeq" id="WP_191122942.1">
    <property type="nucleotide sequence ID" value="NZ_JACXWY010000001.1"/>
</dbReference>
<dbReference type="GO" id="GO:0004713">
    <property type="term" value="F:protein tyrosine kinase activity"/>
    <property type="evidence" value="ECO:0007669"/>
    <property type="project" value="TreeGrafter"/>
</dbReference>
<proteinExistence type="predicted"/>
<name>A0A927HZ85_9HYPH</name>
<keyword evidence="1" id="KW-1133">Transmembrane helix</keyword>
<keyword evidence="1" id="KW-0472">Membrane</keyword>
<accession>A0A927HZ85</accession>
<evidence type="ECO:0000313" key="2">
    <source>
        <dbReference type="EMBL" id="MBD3844063.1"/>
    </source>
</evidence>
<reference evidence="2" key="1">
    <citation type="submission" date="2020-09" db="EMBL/GenBank/DDBJ databases">
        <title>Bosea spartocytisi sp. nov. a root nodule endophyte of Spartocytisus supranubius in the high mountain ecosystem fo the Teide National Park (Canary Islands, Spain).</title>
        <authorList>
            <person name="Pulido-Suarez L."/>
            <person name="Peix A."/>
            <person name="Igual J.M."/>
            <person name="Socas-Perez N."/>
            <person name="Velazquez E."/>
            <person name="Flores-Felix J.D."/>
            <person name="Leon-Barrios M."/>
        </authorList>
    </citation>
    <scope>NUCLEOTIDE SEQUENCE</scope>
    <source>
        <strain evidence="2">SSUT16</strain>
    </source>
</reference>
<sequence length="557" mass="57904">MMLGKPDASGAPFRILPLPEPAMAPASDGPVALLRTIGDAGLRHRGKLAIWVAICLAAALAYVRTTPPTYSAVATVLLEPRRQAPSSAREIAAPNSLDLNAADSELQVIRSERLLSTIFDSLALGSHPELGPQPPGLLQALSGRVTAALHGAFAAVGASYSSSQGSEASLRADPRRSAFENFVRRFSARRVGQSYVLEVAYSSTDPALPARVANAAASAYLLQSVAFKADAARSGAEFLQGRVDALAAQVRTAEAAVRSGALPAQPIPDADARIIGAAQTPLGPSAPRSSLIMAFAGVFSLLSGLFVAALAAAFDRRVRLPQDLVRETGLPCLAVVPQVGGRRQAPASDPDKSMLVTRADAGSFASAIRDLQTAIEIAWAASRFQGSPVVAIGSWRAGAGATLLTMNLAQLINHRGRQVSVISQDGGRVHAEQGKEGASLTDVIASGDTAQADYVDIEGVHLLPIRSATPQLNRFVDFRDPSAALVFAEARQRGEVLIDLPPLGESSDAVALATHADIVVLVAAEGVTTHDELNEALGALRRAGATVVGAVINRSRS</sequence>
<evidence type="ECO:0000313" key="3">
    <source>
        <dbReference type="Proteomes" id="UP000619295"/>
    </source>
</evidence>
<protein>
    <submittedName>
        <fullName evidence="2">Exopolysaccharide biosynthesis protein</fullName>
    </submittedName>
</protein>
<dbReference type="InterPro" id="IPR027417">
    <property type="entry name" value="P-loop_NTPase"/>
</dbReference>
<keyword evidence="3" id="KW-1185">Reference proteome</keyword>
<comment type="caution">
    <text evidence="2">The sequence shown here is derived from an EMBL/GenBank/DDBJ whole genome shotgun (WGS) entry which is preliminary data.</text>
</comment>
<dbReference type="SUPFAM" id="SSF52540">
    <property type="entry name" value="P-loop containing nucleoside triphosphate hydrolases"/>
    <property type="match status" value="1"/>
</dbReference>
<gene>
    <name evidence="2" type="ORF">IED13_00015</name>
</gene>
<dbReference type="Gene3D" id="3.40.50.300">
    <property type="entry name" value="P-loop containing nucleotide triphosphate hydrolases"/>
    <property type="match status" value="1"/>
</dbReference>
<feature type="transmembrane region" description="Helical" evidence="1">
    <location>
        <begin position="291"/>
        <end position="314"/>
    </location>
</feature>
<keyword evidence="1" id="KW-0812">Transmembrane</keyword>
<evidence type="ECO:0000256" key="1">
    <source>
        <dbReference type="SAM" id="Phobius"/>
    </source>
</evidence>
<dbReference type="EMBL" id="JACXWY010000001">
    <property type="protein sequence ID" value="MBD3844063.1"/>
    <property type="molecule type" value="Genomic_DNA"/>
</dbReference>